<dbReference type="EMBL" id="JACDUL010000001">
    <property type="protein sequence ID" value="MBA2861485.1"/>
    <property type="molecule type" value="Genomic_DNA"/>
</dbReference>
<dbReference type="RefSeq" id="WP_011977148.1">
    <property type="nucleotide sequence ID" value="NZ_JACDUL010000001.1"/>
</dbReference>
<gene>
    <name evidence="1" type="ORF">HNP90_000345</name>
</gene>
<dbReference type="Proteomes" id="UP000533207">
    <property type="component" value="Unassembled WGS sequence"/>
</dbReference>
<evidence type="ECO:0000313" key="1">
    <source>
        <dbReference type="EMBL" id="MBA2861485.1"/>
    </source>
</evidence>
<name>A0A7J9PE01_METMI</name>
<reference evidence="1 2" key="1">
    <citation type="submission" date="2020-07" db="EMBL/GenBank/DDBJ databases">
        <title>Genomic Encyclopedia of Type Strains, Phase IV (KMG-V): Genome sequencing to study the core and pangenomes of soil and plant-associated prokaryotes.</title>
        <authorList>
            <person name="Whitman W."/>
        </authorList>
    </citation>
    <scope>NUCLEOTIDE SEQUENCE [LARGE SCALE GENOMIC DNA]</scope>
    <source>
        <strain evidence="1 2">C8</strain>
    </source>
</reference>
<evidence type="ECO:0000313" key="2">
    <source>
        <dbReference type="Proteomes" id="UP000533207"/>
    </source>
</evidence>
<proteinExistence type="predicted"/>
<sequence length="76" mass="8984">MRAYSVNRGKYIVTDNGFEKYLGEYKLISGIKKEKVRNVSEEDIEKTILLEDLRLCGKIVEWLNKDIERIVKILHE</sequence>
<protein>
    <submittedName>
        <fullName evidence="1">Uncharacterized protein</fullName>
    </submittedName>
</protein>
<organism evidence="1 2">
    <name type="scientific">Methanococcus maripaludis</name>
    <name type="common">Methanococcus deltae</name>
    <dbReference type="NCBI Taxonomy" id="39152"/>
    <lineage>
        <taxon>Archaea</taxon>
        <taxon>Methanobacteriati</taxon>
        <taxon>Methanobacteriota</taxon>
        <taxon>Methanomada group</taxon>
        <taxon>Methanococci</taxon>
        <taxon>Methanococcales</taxon>
        <taxon>Methanococcaceae</taxon>
        <taxon>Methanococcus</taxon>
    </lineage>
</organism>
<dbReference type="AlphaFoldDB" id="A0A7J9PE01"/>
<accession>A0A7J9PE01</accession>
<comment type="caution">
    <text evidence="1">The sequence shown here is derived from an EMBL/GenBank/DDBJ whole genome shotgun (WGS) entry which is preliminary data.</text>
</comment>